<dbReference type="Pfam" id="PF06013">
    <property type="entry name" value="WXG100"/>
    <property type="match status" value="1"/>
</dbReference>
<dbReference type="AlphaFoldDB" id="A0AAJ1S824"/>
<keyword evidence="3" id="KW-1185">Reference proteome</keyword>
<dbReference type="InterPro" id="IPR010310">
    <property type="entry name" value="T7SS_ESAT-6-like"/>
</dbReference>
<evidence type="ECO:0000313" key="4">
    <source>
        <dbReference type="Proteomes" id="UP001229081"/>
    </source>
</evidence>
<dbReference type="Proteomes" id="UP001229081">
    <property type="component" value="Unassembled WGS sequence"/>
</dbReference>
<evidence type="ECO:0000313" key="2">
    <source>
        <dbReference type="EMBL" id="MDP7738962.1"/>
    </source>
</evidence>
<accession>A0AAJ1S824</accession>
<evidence type="ECO:0000313" key="1">
    <source>
        <dbReference type="EMBL" id="GFG81252.1"/>
    </source>
</evidence>
<dbReference type="EMBL" id="BLKX01000001">
    <property type="protein sequence ID" value="GFG81252.1"/>
    <property type="molecule type" value="Genomic_DNA"/>
</dbReference>
<reference evidence="1 3" key="1">
    <citation type="journal article" date="2019" name="Emerg. Microbes Infect.">
        <title>Comprehensive subspecies identification of 175 nontuberculous mycobacteria species based on 7547 genomic profiles.</title>
        <authorList>
            <person name="Matsumoto Y."/>
            <person name="Kinjo T."/>
            <person name="Motooka D."/>
            <person name="Nabeya D."/>
            <person name="Jung N."/>
            <person name="Uechi K."/>
            <person name="Horii T."/>
            <person name="Iida T."/>
            <person name="Fujita J."/>
            <person name="Nakamura S."/>
        </authorList>
    </citation>
    <scope>NUCLEOTIDE SEQUENCE [LARGE SCALE GENOMIC DNA]</scope>
    <source>
        <strain evidence="1 3">JCM 18565</strain>
    </source>
</reference>
<dbReference type="InterPro" id="IPR036689">
    <property type="entry name" value="ESAT-6-like_sf"/>
</dbReference>
<dbReference type="KEGG" id="mpag:C0J29_25015"/>
<gene>
    <name evidence="1" type="ORF">MPRG_45280</name>
    <name evidence="2" type="ORF">QXL92_29965</name>
</gene>
<comment type="caution">
    <text evidence="2">The sequence shown here is derived from an EMBL/GenBank/DDBJ whole genome shotgun (WGS) entry which is preliminary data.</text>
</comment>
<dbReference type="Proteomes" id="UP000465240">
    <property type="component" value="Unassembled WGS sequence"/>
</dbReference>
<proteinExistence type="predicted"/>
<dbReference type="SUPFAM" id="SSF140453">
    <property type="entry name" value="EsxAB dimer-like"/>
    <property type="match status" value="1"/>
</dbReference>
<reference evidence="1" key="2">
    <citation type="submission" date="2020-02" db="EMBL/GenBank/DDBJ databases">
        <authorList>
            <person name="Matsumoto Y."/>
            <person name="Kinjo T."/>
            <person name="Motooka D."/>
            <person name="Nabeya D."/>
            <person name="Jung N."/>
            <person name="Uechi K."/>
            <person name="Horii T."/>
            <person name="Iida T."/>
            <person name="Fujita J."/>
            <person name="Nakamura S."/>
        </authorList>
    </citation>
    <scope>NUCLEOTIDE SEQUENCE</scope>
    <source>
        <strain evidence="1">JCM 18565</strain>
    </source>
</reference>
<name>A0AAJ1S824_9MYCO</name>
<evidence type="ECO:0000313" key="3">
    <source>
        <dbReference type="Proteomes" id="UP000465240"/>
    </source>
</evidence>
<reference evidence="2" key="3">
    <citation type="submission" date="2023-06" db="EMBL/GenBank/DDBJ databases">
        <title>Identification of two novel mycobacterium reveal diversities and complexities of Mycobacterium gordonae clade.</title>
        <authorList>
            <person name="Matsumoto Y."/>
            <person name="Nakamura S."/>
            <person name="Motooka D."/>
            <person name="Fukushima K."/>
        </authorList>
    </citation>
    <scope>NUCLEOTIDE SEQUENCE</scope>
    <source>
        <strain evidence="2">TY812</strain>
    </source>
</reference>
<dbReference type="EMBL" id="JAUFSA010000003">
    <property type="protein sequence ID" value="MDP7738962.1"/>
    <property type="molecule type" value="Genomic_DNA"/>
</dbReference>
<organism evidence="2 4">
    <name type="scientific">Mycobacterium paragordonae</name>
    <dbReference type="NCBI Taxonomy" id="1389713"/>
    <lineage>
        <taxon>Bacteria</taxon>
        <taxon>Bacillati</taxon>
        <taxon>Actinomycetota</taxon>
        <taxon>Actinomycetes</taxon>
        <taxon>Mycobacteriales</taxon>
        <taxon>Mycobacteriaceae</taxon>
        <taxon>Mycobacterium</taxon>
    </lineage>
</organism>
<protein>
    <submittedName>
        <fullName evidence="2">WXG100 family type VII secretion target</fullName>
    </submittedName>
</protein>
<sequence>MASELRAIPDVLSYVGTELANQARTLRGVQRACDRDVDGAQPGWVGTSGAALAELLNRWAAAGAGHLARLNDHADGIRFAAAGLGEMEQGNAASLR</sequence>
<dbReference type="Gene3D" id="1.10.287.1060">
    <property type="entry name" value="ESAT-6-like"/>
    <property type="match status" value="1"/>
</dbReference>
<dbReference type="RefSeq" id="WP_162951548.1">
    <property type="nucleotide sequence ID" value="NZ_BLKX01000001.1"/>
</dbReference>